<evidence type="ECO:0000256" key="5">
    <source>
        <dbReference type="ARBA" id="ARBA00022827"/>
    </source>
</evidence>
<dbReference type="PANTHER" id="PTHR45754">
    <property type="entry name" value="METHYLENETETRAHYDROFOLATE REDUCTASE"/>
    <property type="match status" value="1"/>
</dbReference>
<comment type="cofactor">
    <cofactor evidence="1 9">
        <name>FAD</name>
        <dbReference type="ChEBI" id="CHEBI:57692"/>
    </cofactor>
</comment>
<dbReference type="Gene3D" id="3.20.20.220">
    <property type="match status" value="1"/>
</dbReference>
<evidence type="ECO:0000256" key="4">
    <source>
        <dbReference type="ARBA" id="ARBA00022630"/>
    </source>
</evidence>
<dbReference type="KEGG" id="dmp:FAK_17190"/>
<evidence type="ECO:0000256" key="7">
    <source>
        <dbReference type="ARBA" id="ARBA00034478"/>
    </source>
</evidence>
<dbReference type="InterPro" id="IPR029041">
    <property type="entry name" value="FAD-linked_oxidoreductase-like"/>
</dbReference>
<dbReference type="EMBL" id="AP028679">
    <property type="protein sequence ID" value="BEQ14653.1"/>
    <property type="molecule type" value="Genomic_DNA"/>
</dbReference>
<dbReference type="GO" id="GO:0035999">
    <property type="term" value="P:tetrahydrofolate interconversion"/>
    <property type="evidence" value="ECO:0007669"/>
    <property type="project" value="TreeGrafter"/>
</dbReference>
<evidence type="ECO:0000256" key="1">
    <source>
        <dbReference type="ARBA" id="ARBA00001974"/>
    </source>
</evidence>
<keyword evidence="6 9" id="KW-0560">Oxidoreductase</keyword>
<dbReference type="GO" id="GO:0009086">
    <property type="term" value="P:methionine biosynthetic process"/>
    <property type="evidence" value="ECO:0007669"/>
    <property type="project" value="TreeGrafter"/>
</dbReference>
<evidence type="ECO:0000256" key="6">
    <source>
        <dbReference type="ARBA" id="ARBA00023002"/>
    </source>
</evidence>
<keyword evidence="5 9" id="KW-0274">FAD</keyword>
<dbReference type="Pfam" id="PF02219">
    <property type="entry name" value="MTHFR"/>
    <property type="match status" value="1"/>
</dbReference>
<dbReference type="Proteomes" id="UP001366166">
    <property type="component" value="Chromosome"/>
</dbReference>
<keyword evidence="4 9" id="KW-0285">Flavoprotein</keyword>
<organism evidence="10 11">
    <name type="scientific">Desulfoferula mesophila</name>
    <dbReference type="NCBI Taxonomy" id="3058419"/>
    <lineage>
        <taxon>Bacteria</taxon>
        <taxon>Pseudomonadati</taxon>
        <taxon>Thermodesulfobacteriota</taxon>
        <taxon>Desulfarculia</taxon>
        <taxon>Desulfarculales</taxon>
        <taxon>Desulfarculaceae</taxon>
        <taxon>Desulfoferula</taxon>
    </lineage>
</organism>
<dbReference type="GO" id="GO:0005829">
    <property type="term" value="C:cytosol"/>
    <property type="evidence" value="ECO:0007669"/>
    <property type="project" value="TreeGrafter"/>
</dbReference>
<comment type="similarity">
    <text evidence="3 9">Belongs to the methylenetetrahydrofolate reductase family.</text>
</comment>
<comment type="catalytic activity">
    <reaction evidence="8">
        <text>(6S)-5-methyl-5,6,7,8-tetrahydrofolate + NAD(+) = (6R)-5,10-methylene-5,6,7,8-tetrahydrofolate + NADH + H(+)</text>
        <dbReference type="Rhea" id="RHEA:19821"/>
        <dbReference type="ChEBI" id="CHEBI:15378"/>
        <dbReference type="ChEBI" id="CHEBI:15636"/>
        <dbReference type="ChEBI" id="CHEBI:18608"/>
        <dbReference type="ChEBI" id="CHEBI:57540"/>
        <dbReference type="ChEBI" id="CHEBI:57945"/>
        <dbReference type="EC" id="1.5.1.54"/>
    </reaction>
    <physiologicalReaction direction="right-to-left" evidence="8">
        <dbReference type="Rhea" id="RHEA:19823"/>
    </physiologicalReaction>
</comment>
<keyword evidence="11" id="KW-1185">Reference proteome</keyword>
<reference evidence="11" key="1">
    <citation type="journal article" date="2023" name="Arch. Microbiol.">
        <title>Desulfoferula mesophilus gen. nov. sp. nov., a mesophilic sulfate-reducing bacterium isolated from a brackish lake sediment.</title>
        <authorList>
            <person name="Watanabe T."/>
            <person name="Yabe T."/>
            <person name="Tsuji J.M."/>
            <person name="Fukui M."/>
        </authorList>
    </citation>
    <scope>NUCLEOTIDE SEQUENCE [LARGE SCALE GENOMIC DNA]</scope>
    <source>
        <strain evidence="11">12FAK</strain>
    </source>
</reference>
<comment type="pathway">
    <text evidence="7">Amino-acid biosynthesis; L-methionine biosynthesis via de novo pathway.</text>
</comment>
<evidence type="ECO:0000256" key="2">
    <source>
        <dbReference type="ARBA" id="ARBA00004777"/>
    </source>
</evidence>
<evidence type="ECO:0000256" key="3">
    <source>
        <dbReference type="ARBA" id="ARBA00006743"/>
    </source>
</evidence>
<dbReference type="RefSeq" id="WP_338606356.1">
    <property type="nucleotide sequence ID" value="NZ_AP028679.1"/>
</dbReference>
<protein>
    <recommendedName>
        <fullName evidence="9">Methylenetetrahydrofolate reductase</fullName>
    </recommendedName>
</protein>
<dbReference type="PANTHER" id="PTHR45754:SF3">
    <property type="entry name" value="METHYLENETETRAHYDROFOLATE REDUCTASE (NADPH)"/>
    <property type="match status" value="1"/>
</dbReference>
<name>A0AAU9EY98_9BACT</name>
<dbReference type="GO" id="GO:0106312">
    <property type="term" value="F:methylenetetrahydrofolate reductase (NADH) activity"/>
    <property type="evidence" value="ECO:0007669"/>
    <property type="project" value="UniProtKB-EC"/>
</dbReference>
<gene>
    <name evidence="10" type="ORF">FAK_17190</name>
</gene>
<comment type="pathway">
    <text evidence="2 9">One-carbon metabolism; tetrahydrofolate interconversion.</text>
</comment>
<dbReference type="CDD" id="cd00537">
    <property type="entry name" value="MTHFR"/>
    <property type="match status" value="1"/>
</dbReference>
<sequence length="287" mass="30525">MSFAEKLAQGQFVTLVELEPPKGVDVEAFVGHAQRVKGKVDAVVVPEMANAVMKLGSLGGCMLLANKGIETVLQVCCRDRNRLALQADLLSAAALGIANVMAVEGDAPNLGDHHKARPVYDLDELELMEVIAKLATGKDMAGVELEGAPSFTVGATLNTGALGAVQQELAELDRKLAAGAQFFVTPPVYDLDSLAAFTKHLGDRQAKLIPNVLLLKSVGMARAIGRHMKHVHMPDALIERIKDAPDRVREGILIAQELIEGIKAAGHSGVMISPLGWEDRLPQILGA</sequence>
<evidence type="ECO:0000313" key="11">
    <source>
        <dbReference type="Proteomes" id="UP001366166"/>
    </source>
</evidence>
<evidence type="ECO:0000256" key="9">
    <source>
        <dbReference type="RuleBase" id="RU003862"/>
    </source>
</evidence>
<dbReference type="GO" id="GO:0071949">
    <property type="term" value="F:FAD binding"/>
    <property type="evidence" value="ECO:0007669"/>
    <property type="project" value="TreeGrafter"/>
</dbReference>
<evidence type="ECO:0000256" key="8">
    <source>
        <dbReference type="ARBA" id="ARBA00048628"/>
    </source>
</evidence>
<accession>A0AAU9EY98</accession>
<evidence type="ECO:0000313" key="10">
    <source>
        <dbReference type="EMBL" id="BEQ14653.1"/>
    </source>
</evidence>
<dbReference type="SUPFAM" id="SSF51730">
    <property type="entry name" value="FAD-linked oxidoreductase"/>
    <property type="match status" value="1"/>
</dbReference>
<dbReference type="AlphaFoldDB" id="A0AAU9EY98"/>
<dbReference type="InterPro" id="IPR003171">
    <property type="entry name" value="Mehydrof_redctse-like"/>
</dbReference>
<proteinExistence type="inferred from homology"/>